<dbReference type="AlphaFoldDB" id="A0A382FAQ7"/>
<dbReference type="Gene3D" id="3.90.245.10">
    <property type="entry name" value="Ribonucleoside hydrolase-like"/>
    <property type="match status" value="1"/>
</dbReference>
<dbReference type="GO" id="GO:0016799">
    <property type="term" value="F:hydrolase activity, hydrolyzing N-glycosyl compounds"/>
    <property type="evidence" value="ECO:0007669"/>
    <property type="project" value="InterPro"/>
</dbReference>
<sequence length="49" mass="5103">MQRIILDTDPGVDDALAIALAINSSGLKLEAVTTVNGNVSVIIVPVTFH</sequence>
<dbReference type="Pfam" id="PF01156">
    <property type="entry name" value="IU_nuc_hydro"/>
    <property type="match status" value="1"/>
</dbReference>
<protein>
    <recommendedName>
        <fullName evidence="1">Inosine/uridine-preferring nucleoside hydrolase domain-containing protein</fullName>
    </recommendedName>
</protein>
<dbReference type="InterPro" id="IPR036452">
    <property type="entry name" value="Ribo_hydro-like"/>
</dbReference>
<accession>A0A382FAQ7</accession>
<proteinExistence type="predicted"/>
<dbReference type="InterPro" id="IPR001910">
    <property type="entry name" value="Inosine/uridine_hydrolase_dom"/>
</dbReference>
<evidence type="ECO:0000313" key="2">
    <source>
        <dbReference type="EMBL" id="SVB59141.1"/>
    </source>
</evidence>
<evidence type="ECO:0000259" key="1">
    <source>
        <dbReference type="Pfam" id="PF01156"/>
    </source>
</evidence>
<dbReference type="EMBL" id="UINC01048517">
    <property type="protein sequence ID" value="SVB59141.1"/>
    <property type="molecule type" value="Genomic_DNA"/>
</dbReference>
<reference evidence="2" key="1">
    <citation type="submission" date="2018-05" db="EMBL/GenBank/DDBJ databases">
        <authorList>
            <person name="Lanie J.A."/>
            <person name="Ng W.-L."/>
            <person name="Kazmierczak K.M."/>
            <person name="Andrzejewski T.M."/>
            <person name="Davidsen T.M."/>
            <person name="Wayne K.J."/>
            <person name="Tettelin H."/>
            <person name="Glass J.I."/>
            <person name="Rusch D."/>
            <person name="Podicherti R."/>
            <person name="Tsui H.-C.T."/>
            <person name="Winkler M.E."/>
        </authorList>
    </citation>
    <scope>NUCLEOTIDE SEQUENCE</scope>
</reference>
<feature type="domain" description="Inosine/uridine-preferring nucleoside hydrolase" evidence="1">
    <location>
        <begin position="4"/>
        <end position="41"/>
    </location>
</feature>
<dbReference type="SUPFAM" id="SSF53590">
    <property type="entry name" value="Nucleoside hydrolase"/>
    <property type="match status" value="1"/>
</dbReference>
<gene>
    <name evidence="2" type="ORF">METZ01_LOCUS211995</name>
</gene>
<name>A0A382FAQ7_9ZZZZ</name>
<organism evidence="2">
    <name type="scientific">marine metagenome</name>
    <dbReference type="NCBI Taxonomy" id="408172"/>
    <lineage>
        <taxon>unclassified sequences</taxon>
        <taxon>metagenomes</taxon>
        <taxon>ecological metagenomes</taxon>
    </lineage>
</organism>